<sequence length="1091" mass="119488">MPIRCFASWKADKFALQTTRERMQANCVAITEDRVERLRILQKGFRMAERARLYSVPPSVPFLETLVDKLVEGALVPGFCPQDNPHLLPSVTLYLPTRRSARLLPQVFQKKFGGIPVLLPDIRPVGDADEDAQSLTADIDLEPLPPAMPLLERHLAMTRLVKAWKGTLRREALSLRLDEPLGVPASTADAAWLAADLLSLMDEVETEEADWSELTALVPEDFARYWQITLDFLKIVQEAWPAHLAERGQMDPKARRSALIRREAQRLAKAAPGNPVIVAGVTGSVPATAELLKVVAGLKQGVIVLPGLDQHLDNRSWATLGQRSAGASTNAARIGKGMATLPSHPQYSLKQLLDRLGVSRPDVASLGEIPDRARTLRETLVSEALRPADTSDAWTGFLAETGQSDRAEALEDVAILVARNEADEALSLSIALREAIERNEMAALISPDRMLTRRVAAELSRWNIQVDDSAGRPLDQTAPAILSVLAAKLALNGCEPIDLLALLKHPLARFGLPFKDIRSAARALERGVIRGPRARPGTGGLRAAVEASREEVDNAHIPRWKKVHEADWDVIVDLVERLAVALAPLEDLGESTEAISVTDLARLHIEVIQAVATDDTGSFDELYAGEAGEGLAQFLSDLLEGGSSGLDVPPGEWPTVLPALMAGQAVRRRLPGDQRVQILGPMEARLQTFDFVILGGLNEGIWPQRTRNDPWLSRPMKRDIGLEPPERRLGAAAHDFAQGLGARRVLLSRAARADGAPTVASRWLQRLTTLAGPDATRSMELRGATYAKLAGLLDQPDGPVRPAKRPVPAPALGARPKSLSITEIERLIRDPYAIYARHVLDLQAVDPIGGEPGAADKGTLIHDALAEFLATWSGPFDDSAVAALKEIGEKLFEPLDAFPAVRALWWPRFQKIATGFVAFEERRSKAVEERFLEIGGGVELTLPGFDFRLRGRADRIDLMTTGDLAVIDYKTGQIPSQKQVDALLSPQLPLEAAMIRRSGFKDVPSGKQISELLYLQLKDGADPVPRNPRETSLEDLIEDAWQRLEQLIAHYCNPQTGYLSRARVMRGRAMDGDYDHLARTQEWALGGEEPT</sequence>
<accession>A0A0M6ZIK8</accession>
<protein>
    <submittedName>
        <fullName evidence="2">Double-strand break repair protein AddB</fullName>
    </submittedName>
</protein>
<proteinExistence type="predicted"/>
<keyword evidence="3" id="KW-1185">Reference proteome</keyword>
<dbReference type="Pfam" id="PF12705">
    <property type="entry name" value="PDDEXK_1"/>
    <property type="match status" value="1"/>
</dbReference>
<evidence type="ECO:0000259" key="1">
    <source>
        <dbReference type="Pfam" id="PF12705"/>
    </source>
</evidence>
<organism evidence="2 3">
    <name type="scientific">Roseibium album</name>
    <dbReference type="NCBI Taxonomy" id="311410"/>
    <lineage>
        <taxon>Bacteria</taxon>
        <taxon>Pseudomonadati</taxon>
        <taxon>Pseudomonadota</taxon>
        <taxon>Alphaproteobacteria</taxon>
        <taxon>Hyphomicrobiales</taxon>
        <taxon>Stappiaceae</taxon>
        <taxon>Roseibium</taxon>
    </lineage>
</organism>
<dbReference type="InterPro" id="IPR014153">
    <property type="entry name" value="Ds_break_AddB"/>
</dbReference>
<dbReference type="AlphaFoldDB" id="A0A0M6ZIK8"/>
<dbReference type="STRING" id="311410.LA5095_04653"/>
<reference evidence="3" key="1">
    <citation type="submission" date="2015-07" db="EMBL/GenBank/DDBJ databases">
        <authorList>
            <person name="Rodrigo-Torres Lidia"/>
            <person name="Arahal R.David."/>
        </authorList>
    </citation>
    <scope>NUCLEOTIDE SEQUENCE [LARGE SCALE GENOMIC DNA]</scope>
    <source>
        <strain evidence="3">CECT 5096</strain>
    </source>
</reference>
<dbReference type="InterPro" id="IPR027417">
    <property type="entry name" value="P-loop_NTPase"/>
</dbReference>
<dbReference type="EMBL" id="CXWC01000003">
    <property type="protein sequence ID" value="CTQ67979.1"/>
    <property type="molecule type" value="Genomic_DNA"/>
</dbReference>
<dbReference type="Proteomes" id="UP000049983">
    <property type="component" value="Unassembled WGS sequence"/>
</dbReference>
<dbReference type="NCBIfam" id="TIGR02786">
    <property type="entry name" value="addB_alphas"/>
    <property type="match status" value="1"/>
</dbReference>
<dbReference type="InterPro" id="IPR011604">
    <property type="entry name" value="PDDEXK-like_dom_sf"/>
</dbReference>
<name>A0A0M6ZIK8_9HYPH</name>
<evidence type="ECO:0000313" key="2">
    <source>
        <dbReference type="EMBL" id="CTQ67979.1"/>
    </source>
</evidence>
<feature type="domain" description="PD-(D/E)XK endonuclease-like" evidence="1">
    <location>
        <begin position="818"/>
        <end position="1049"/>
    </location>
</feature>
<evidence type="ECO:0000313" key="3">
    <source>
        <dbReference type="Proteomes" id="UP000049983"/>
    </source>
</evidence>
<dbReference type="Gene3D" id="3.90.320.10">
    <property type="match status" value="1"/>
</dbReference>
<gene>
    <name evidence="2" type="ORF">LA5096_01632</name>
</gene>
<dbReference type="SUPFAM" id="SSF52540">
    <property type="entry name" value="P-loop containing nucleoside triphosphate hydrolases"/>
    <property type="match status" value="1"/>
</dbReference>
<dbReference type="InterPro" id="IPR038726">
    <property type="entry name" value="PDDEXK_AddAB-type"/>
</dbReference>